<evidence type="ECO:0000256" key="8">
    <source>
        <dbReference type="SAM" id="Phobius"/>
    </source>
</evidence>
<evidence type="ECO:0000256" key="4">
    <source>
        <dbReference type="ARBA" id="ARBA00022475"/>
    </source>
</evidence>
<dbReference type="Pfam" id="PF01032">
    <property type="entry name" value="FecCD"/>
    <property type="match status" value="1"/>
</dbReference>
<feature type="transmembrane region" description="Helical" evidence="8">
    <location>
        <begin position="41"/>
        <end position="61"/>
    </location>
</feature>
<dbReference type="PANTHER" id="PTHR30472:SF19">
    <property type="entry name" value="PETROBACTIN IMPORT SYSTEM PERMEASE PROTEIN YCLO"/>
    <property type="match status" value="1"/>
</dbReference>
<organism evidence="9 10">
    <name type="scientific">Bacillus kandeliae</name>
    <dbReference type="NCBI Taxonomy" id="3129297"/>
    <lineage>
        <taxon>Bacteria</taxon>
        <taxon>Bacillati</taxon>
        <taxon>Bacillota</taxon>
        <taxon>Bacilli</taxon>
        <taxon>Bacillales</taxon>
        <taxon>Bacillaceae</taxon>
        <taxon>Bacillus</taxon>
    </lineage>
</organism>
<comment type="similarity">
    <text evidence="2">Belongs to the binding-protein-dependent transport system permease family. FecCD subfamily.</text>
</comment>
<dbReference type="Proteomes" id="UP001387364">
    <property type="component" value="Chromosome"/>
</dbReference>
<dbReference type="InterPro" id="IPR037294">
    <property type="entry name" value="ABC_BtuC-like"/>
</dbReference>
<keyword evidence="7 8" id="KW-0472">Membrane</keyword>
<reference evidence="9 10" key="1">
    <citation type="submission" date="2024-02" db="EMBL/GenBank/DDBJ databases">
        <title>Seven novel Bacillus-like species.</title>
        <authorList>
            <person name="Liu G."/>
        </authorList>
    </citation>
    <scope>NUCLEOTIDE SEQUENCE [LARGE SCALE GENOMIC DNA]</scope>
    <source>
        <strain evidence="9 10">FJAT-52991</strain>
    </source>
</reference>
<dbReference type="InterPro" id="IPR000522">
    <property type="entry name" value="ABC_transptr_permease_BtuC"/>
</dbReference>
<sequence>MSEKKKLLILAVTAVACIVAFLFTDLGYNWDYALPKRGLKVFAIILTGAAIAFATLIFQTITNNRILTPSILGLDSLYMLIQTVLIFMLGSTNLTIVNKQVNFMISVVLMIVFSGILYKILFKKDGTNIYFLLLIGLIFGTFFDSFSTFMQVLIDPNEYMMIQGKMFASFNNVQTDVLKLAVLLIVLVSVYFARFMKYLDVLSLGKEHAINLGVDYDYVVKRLLVVVAVLISVSTALVGPITFLGLLVVNLAYEMFKTYKHSYLLAGSILISIIALVGGQFIVERVFHFSTTLSVIINFIGGVYFIYLLLKENKQW</sequence>
<evidence type="ECO:0000313" key="10">
    <source>
        <dbReference type="Proteomes" id="UP001387364"/>
    </source>
</evidence>
<name>A0ABZ2N5F5_9BACI</name>
<gene>
    <name evidence="9" type="ORF">WDJ61_15545</name>
</gene>
<feature type="transmembrane region" description="Helical" evidence="8">
    <location>
        <begin position="6"/>
        <end position="29"/>
    </location>
</feature>
<evidence type="ECO:0000256" key="5">
    <source>
        <dbReference type="ARBA" id="ARBA00022692"/>
    </source>
</evidence>
<feature type="transmembrane region" description="Helical" evidence="8">
    <location>
        <begin position="67"/>
        <end position="89"/>
    </location>
</feature>
<feature type="transmembrane region" description="Helical" evidence="8">
    <location>
        <begin position="223"/>
        <end position="251"/>
    </location>
</feature>
<keyword evidence="10" id="KW-1185">Reference proteome</keyword>
<feature type="transmembrane region" description="Helical" evidence="8">
    <location>
        <begin position="289"/>
        <end position="310"/>
    </location>
</feature>
<feature type="transmembrane region" description="Helical" evidence="8">
    <location>
        <begin position="128"/>
        <end position="154"/>
    </location>
</feature>
<feature type="transmembrane region" description="Helical" evidence="8">
    <location>
        <begin position="263"/>
        <end position="283"/>
    </location>
</feature>
<keyword evidence="5 8" id="KW-0812">Transmembrane</keyword>
<feature type="transmembrane region" description="Helical" evidence="8">
    <location>
        <begin position="101"/>
        <end position="122"/>
    </location>
</feature>
<keyword evidence="4" id="KW-1003">Cell membrane</keyword>
<dbReference type="EMBL" id="CP147404">
    <property type="protein sequence ID" value="WXB92626.1"/>
    <property type="molecule type" value="Genomic_DNA"/>
</dbReference>
<keyword evidence="3" id="KW-0813">Transport</keyword>
<evidence type="ECO:0000256" key="7">
    <source>
        <dbReference type="ARBA" id="ARBA00023136"/>
    </source>
</evidence>
<dbReference type="PANTHER" id="PTHR30472">
    <property type="entry name" value="FERRIC ENTEROBACTIN TRANSPORT SYSTEM PERMEASE PROTEIN"/>
    <property type="match status" value="1"/>
</dbReference>
<evidence type="ECO:0000256" key="6">
    <source>
        <dbReference type="ARBA" id="ARBA00022989"/>
    </source>
</evidence>
<proteinExistence type="inferred from homology"/>
<dbReference type="PROSITE" id="PS51257">
    <property type="entry name" value="PROKAR_LIPOPROTEIN"/>
    <property type="match status" value="1"/>
</dbReference>
<protein>
    <submittedName>
        <fullName evidence="9">Iron chelate uptake ABC transporter family permease subunit</fullName>
    </submittedName>
</protein>
<dbReference type="SUPFAM" id="SSF81345">
    <property type="entry name" value="ABC transporter involved in vitamin B12 uptake, BtuC"/>
    <property type="match status" value="1"/>
</dbReference>
<evidence type="ECO:0000256" key="2">
    <source>
        <dbReference type="ARBA" id="ARBA00007935"/>
    </source>
</evidence>
<evidence type="ECO:0000256" key="3">
    <source>
        <dbReference type="ARBA" id="ARBA00022448"/>
    </source>
</evidence>
<dbReference type="Gene3D" id="1.10.3470.10">
    <property type="entry name" value="ABC transporter involved in vitamin B12 uptake, BtuC"/>
    <property type="match status" value="1"/>
</dbReference>
<keyword evidence="6 8" id="KW-1133">Transmembrane helix</keyword>
<accession>A0ABZ2N5F5</accession>
<dbReference type="CDD" id="cd06550">
    <property type="entry name" value="TM_ABC_iron-siderophores_like"/>
    <property type="match status" value="1"/>
</dbReference>
<evidence type="ECO:0000256" key="1">
    <source>
        <dbReference type="ARBA" id="ARBA00004651"/>
    </source>
</evidence>
<evidence type="ECO:0000313" key="9">
    <source>
        <dbReference type="EMBL" id="WXB92626.1"/>
    </source>
</evidence>
<dbReference type="RefSeq" id="WP_338751314.1">
    <property type="nucleotide sequence ID" value="NZ_CP147404.1"/>
</dbReference>
<comment type="subcellular location">
    <subcellularLocation>
        <location evidence="1">Cell membrane</location>
        <topology evidence="1">Multi-pass membrane protein</topology>
    </subcellularLocation>
</comment>